<organism evidence="2 3">
    <name type="scientific">Paenibacillus prosopidis</name>
    <dbReference type="NCBI Taxonomy" id="630520"/>
    <lineage>
        <taxon>Bacteria</taxon>
        <taxon>Bacillati</taxon>
        <taxon>Bacillota</taxon>
        <taxon>Bacilli</taxon>
        <taxon>Bacillales</taxon>
        <taxon>Paenibacillaceae</taxon>
        <taxon>Paenibacillus</taxon>
    </lineage>
</organism>
<dbReference type="OrthoDB" id="1737154at2"/>
<feature type="domain" description="Peptidase C39-like" evidence="1">
    <location>
        <begin position="70"/>
        <end position="138"/>
    </location>
</feature>
<sequence length="341" mass="40392">MAVHVLEPIEPYNGLYFKTCFYNALFPALAYLGRSECRFLMNEMFVYEFDEEHGQISQAAIGLYPEEELYRLLGLAFKREDNMDDPIHSVIRAINHRQPVILLIDSFFESIRPDTYQKYHLPHYILVHGYDMDRQVFHIIEHRYQESMLYIKRELPFEDVALCCEGVKEKFGHLRHLPNFLSFSLRTGEPQSEPDPLRNASMDYYRHAWNERERVLGCLPEMQKFHRAFSHICASESLLRAWVERQFGQWPFRLTSVILNKMLEKQRLQILEFPETLNSRLGQVIEDWKLIQAILLKYKTTGVYNAESIETVVGKIALMQEAETAYYSEFFSHVQTRMQRG</sequence>
<gene>
    <name evidence="2" type="ORF">DFP97_113164</name>
</gene>
<dbReference type="EMBL" id="QPJD01000013">
    <property type="protein sequence ID" value="RCW43491.1"/>
    <property type="molecule type" value="Genomic_DNA"/>
</dbReference>
<name>A0A368VP38_9BACL</name>
<dbReference type="Pfam" id="PF13529">
    <property type="entry name" value="Peptidase_C39_2"/>
    <property type="match status" value="1"/>
</dbReference>
<evidence type="ECO:0000313" key="2">
    <source>
        <dbReference type="EMBL" id="RCW43491.1"/>
    </source>
</evidence>
<evidence type="ECO:0000259" key="1">
    <source>
        <dbReference type="Pfam" id="PF13529"/>
    </source>
</evidence>
<dbReference type="Proteomes" id="UP000252415">
    <property type="component" value="Unassembled WGS sequence"/>
</dbReference>
<dbReference type="InterPro" id="IPR039564">
    <property type="entry name" value="Peptidase_C39-like"/>
</dbReference>
<evidence type="ECO:0000313" key="3">
    <source>
        <dbReference type="Proteomes" id="UP000252415"/>
    </source>
</evidence>
<comment type="caution">
    <text evidence="2">The sequence shown here is derived from an EMBL/GenBank/DDBJ whole genome shotgun (WGS) entry which is preliminary data.</text>
</comment>
<dbReference type="RefSeq" id="WP_114382071.1">
    <property type="nucleotide sequence ID" value="NZ_QPJD01000013.1"/>
</dbReference>
<dbReference type="AlphaFoldDB" id="A0A368VP38"/>
<reference evidence="2 3" key="1">
    <citation type="submission" date="2018-07" db="EMBL/GenBank/DDBJ databases">
        <title>Genomic Encyclopedia of Type Strains, Phase III (KMG-III): the genomes of soil and plant-associated and newly described type strains.</title>
        <authorList>
            <person name="Whitman W."/>
        </authorList>
    </citation>
    <scope>NUCLEOTIDE SEQUENCE [LARGE SCALE GENOMIC DNA]</scope>
    <source>
        <strain evidence="2 3">CECT 7506</strain>
    </source>
</reference>
<accession>A0A368VP38</accession>
<keyword evidence="3" id="KW-1185">Reference proteome</keyword>
<proteinExistence type="predicted"/>
<protein>
    <submittedName>
        <fullName evidence="2">Peptidase C39-like protein</fullName>
    </submittedName>
</protein>